<accession>A0A127VHU2</accession>
<dbReference type="GO" id="GO:0004175">
    <property type="term" value="F:endopeptidase activity"/>
    <property type="evidence" value="ECO:0007669"/>
    <property type="project" value="TreeGrafter"/>
</dbReference>
<dbReference type="AlphaFoldDB" id="A0A127VHU2"/>
<sequence length="465" mass="52553" precursor="true">MKVILVSLLLFFLFQPRSFSQDCNCAEEFQYVQHKIEKNYAGFRDKVNPKTKIAYQKYSAQVLERAKKISSPAYCVNLINEWIGFFKDGHIEVGRNRLSKEKYDADQDRLIAGLEKQEISAQDIDSLKKSGTAAGIYWSKDSVYKVALIKSENGFRDYAGVVLESKNKAWKPGFVMMELKAQQASLKGIIYDRYYTPESVSLKLGQNAFGDWKREGTASVKTEKILTNDISCKSLSAQTFYIQIGTFNQRNAKSIDSVIQANQVILEKTPNLILDLRNNGGGADFSYRPLLPYLYTNKVKTVGPDILASEDNEEGWRGLLKMNDIPEDQKVFIREKIKDMQLHRDQFISLGADNDLVLDSIKVFPKKIVVLINKGCGSTTEQFLLTAKQSKKIIVMGENSAGVLDYANVRDISFSCMPYALHYATSRSRRVDMGLGIDNVGIKPDYLLTPAQNWVTAAQELLEKK</sequence>
<dbReference type="InterPro" id="IPR005151">
    <property type="entry name" value="Tail-specific_protease"/>
</dbReference>
<dbReference type="GO" id="GO:0006508">
    <property type="term" value="P:proteolysis"/>
    <property type="evidence" value="ECO:0007669"/>
    <property type="project" value="InterPro"/>
</dbReference>
<evidence type="ECO:0000313" key="4">
    <source>
        <dbReference type="Proteomes" id="UP000071561"/>
    </source>
</evidence>
<dbReference type="PATRIC" id="fig|188932.3.peg.4198"/>
<dbReference type="InterPro" id="IPR029045">
    <property type="entry name" value="ClpP/crotonase-like_dom_sf"/>
</dbReference>
<dbReference type="PANTHER" id="PTHR32060">
    <property type="entry name" value="TAIL-SPECIFIC PROTEASE"/>
    <property type="match status" value="1"/>
</dbReference>
<feature type="domain" description="Tail specific protease" evidence="2">
    <location>
        <begin position="241"/>
        <end position="446"/>
    </location>
</feature>
<keyword evidence="1" id="KW-0732">Signal</keyword>
<name>A0A127VHU2_9SPHI</name>
<dbReference type="SUPFAM" id="SSF52096">
    <property type="entry name" value="ClpP/crotonase"/>
    <property type="match status" value="1"/>
</dbReference>
<evidence type="ECO:0000313" key="3">
    <source>
        <dbReference type="EMBL" id="AMQ00895.1"/>
    </source>
</evidence>
<keyword evidence="4" id="KW-1185">Reference proteome</keyword>
<dbReference type="PANTHER" id="PTHR32060:SF22">
    <property type="entry name" value="CARBOXYL-TERMINAL-PROCESSING PEPTIDASE 3, CHLOROPLASTIC"/>
    <property type="match status" value="1"/>
</dbReference>
<organism evidence="3 4">
    <name type="scientific">Pedobacter cryoconitis</name>
    <dbReference type="NCBI Taxonomy" id="188932"/>
    <lineage>
        <taxon>Bacteria</taxon>
        <taxon>Pseudomonadati</taxon>
        <taxon>Bacteroidota</taxon>
        <taxon>Sphingobacteriia</taxon>
        <taxon>Sphingobacteriales</taxon>
        <taxon>Sphingobacteriaceae</taxon>
        <taxon>Pedobacter</taxon>
    </lineage>
</organism>
<dbReference type="RefSeq" id="WP_068404391.1">
    <property type="nucleotide sequence ID" value="NZ_CP014504.1"/>
</dbReference>
<dbReference type="OrthoDB" id="2327485at2"/>
<protein>
    <recommendedName>
        <fullName evidence="2">Tail specific protease domain-containing protein</fullName>
    </recommendedName>
</protein>
<dbReference type="KEGG" id="pcm:AY601_4043"/>
<dbReference type="EMBL" id="CP014504">
    <property type="protein sequence ID" value="AMQ00895.1"/>
    <property type="molecule type" value="Genomic_DNA"/>
</dbReference>
<dbReference type="Pfam" id="PF03572">
    <property type="entry name" value="Peptidase_S41"/>
    <property type="match status" value="1"/>
</dbReference>
<dbReference type="GO" id="GO:0008236">
    <property type="term" value="F:serine-type peptidase activity"/>
    <property type="evidence" value="ECO:0007669"/>
    <property type="project" value="InterPro"/>
</dbReference>
<dbReference type="Proteomes" id="UP000071561">
    <property type="component" value="Chromosome"/>
</dbReference>
<feature type="signal peptide" evidence="1">
    <location>
        <begin position="1"/>
        <end position="20"/>
    </location>
</feature>
<proteinExistence type="predicted"/>
<evidence type="ECO:0000256" key="1">
    <source>
        <dbReference type="SAM" id="SignalP"/>
    </source>
</evidence>
<evidence type="ECO:0000259" key="2">
    <source>
        <dbReference type="Pfam" id="PF03572"/>
    </source>
</evidence>
<dbReference type="Gene3D" id="3.90.226.10">
    <property type="entry name" value="2-enoyl-CoA Hydratase, Chain A, domain 1"/>
    <property type="match status" value="1"/>
</dbReference>
<gene>
    <name evidence="3" type="ORF">AY601_4043</name>
</gene>
<reference evidence="3 4" key="1">
    <citation type="submission" date="2016-03" db="EMBL/GenBank/DDBJ databases">
        <title>Complete genome sequence of Pedobacter cryoconitis PAMC 27485.</title>
        <authorList>
            <person name="Lee J."/>
            <person name="Kim O.-S."/>
        </authorList>
    </citation>
    <scope>NUCLEOTIDE SEQUENCE [LARGE SCALE GENOMIC DNA]</scope>
    <source>
        <strain evidence="3 4">PAMC 27485</strain>
    </source>
</reference>
<feature type="chain" id="PRO_5007280663" description="Tail specific protease domain-containing protein" evidence="1">
    <location>
        <begin position="21"/>
        <end position="465"/>
    </location>
</feature>